<dbReference type="InterPro" id="IPR052018">
    <property type="entry name" value="PHP_domain"/>
</dbReference>
<evidence type="ECO:0000313" key="3">
    <source>
        <dbReference type="Proteomes" id="UP000461585"/>
    </source>
</evidence>
<dbReference type="PANTHER" id="PTHR42924:SF3">
    <property type="entry name" value="POLYMERASE_HISTIDINOL PHOSPHATASE N-TERMINAL DOMAIN-CONTAINING PROTEIN"/>
    <property type="match status" value="1"/>
</dbReference>
<evidence type="ECO:0000259" key="1">
    <source>
        <dbReference type="SMART" id="SM00481"/>
    </source>
</evidence>
<accession>A0A7X5KP62</accession>
<name>A0A7X5KP62_9FIRM</name>
<sequence length="292" mass="32374">MKTIDLHTHTTASDGTLTPAELVKLAKRNNLAAMAITDHDTIEGLLEARKFQEENLHCYRNLEIISGIEFSTVLPDIGQDIHILGLYINEQDPAFVERLKDLVDSREARNHRMVDKLQRLGVPLTMEDVVACATDGVVTRAHFGKAMVQKGVVSSMEEAFEVWIGNGQPGFIPREKTTPKDAIRLILNCGGIPVLAHPNLYGLDDSSLDSLVGRLKDLGLMGIEGLYPLYGHREERFMAKLAQKYGLFITGGSDFHGANKEDIKLGTGRGNMSIPYALLEPLKRYHESYFGS</sequence>
<keyword evidence="3" id="KW-1185">Reference proteome</keyword>
<proteinExistence type="predicted"/>
<comment type="caution">
    <text evidence="2">The sequence shown here is derived from an EMBL/GenBank/DDBJ whole genome shotgun (WGS) entry which is preliminary data.</text>
</comment>
<feature type="domain" description="Polymerase/histidinol phosphatase N-terminal" evidence="1">
    <location>
        <begin position="4"/>
        <end position="74"/>
    </location>
</feature>
<dbReference type="CDD" id="cd07438">
    <property type="entry name" value="PHP_HisPPase_AMP"/>
    <property type="match status" value="1"/>
</dbReference>
<dbReference type="Gene3D" id="3.20.20.140">
    <property type="entry name" value="Metal-dependent hydrolases"/>
    <property type="match status" value="1"/>
</dbReference>
<dbReference type="PANTHER" id="PTHR42924">
    <property type="entry name" value="EXONUCLEASE"/>
    <property type="match status" value="1"/>
</dbReference>
<dbReference type="AlphaFoldDB" id="A0A7X5KP62"/>
<dbReference type="InterPro" id="IPR016195">
    <property type="entry name" value="Pol/histidinol_Pase-like"/>
</dbReference>
<dbReference type="RefSeq" id="WP_162370319.1">
    <property type="nucleotide sequence ID" value="NZ_JAAEEH010000017.1"/>
</dbReference>
<organism evidence="2 3">
    <name type="scientific">Anaerotalea alkaliphila</name>
    <dbReference type="NCBI Taxonomy" id="2662126"/>
    <lineage>
        <taxon>Bacteria</taxon>
        <taxon>Bacillati</taxon>
        <taxon>Bacillota</taxon>
        <taxon>Clostridia</taxon>
        <taxon>Eubacteriales</taxon>
        <taxon>Anaerotalea</taxon>
    </lineage>
</organism>
<dbReference type="Proteomes" id="UP000461585">
    <property type="component" value="Unassembled WGS sequence"/>
</dbReference>
<dbReference type="InterPro" id="IPR004013">
    <property type="entry name" value="PHP_dom"/>
</dbReference>
<dbReference type="GO" id="GO:0004534">
    <property type="term" value="F:5'-3' RNA exonuclease activity"/>
    <property type="evidence" value="ECO:0007669"/>
    <property type="project" value="TreeGrafter"/>
</dbReference>
<dbReference type="SUPFAM" id="SSF89550">
    <property type="entry name" value="PHP domain-like"/>
    <property type="match status" value="1"/>
</dbReference>
<dbReference type="InterPro" id="IPR003141">
    <property type="entry name" value="Pol/His_phosphatase_N"/>
</dbReference>
<dbReference type="Gene3D" id="1.10.150.650">
    <property type="match status" value="1"/>
</dbReference>
<dbReference type="Pfam" id="PF02811">
    <property type="entry name" value="PHP"/>
    <property type="match status" value="1"/>
</dbReference>
<protein>
    <submittedName>
        <fullName evidence="2">PHP domain-containing protein</fullName>
    </submittedName>
</protein>
<dbReference type="EMBL" id="JAAEEH010000017">
    <property type="protein sequence ID" value="NDL67592.1"/>
    <property type="molecule type" value="Genomic_DNA"/>
</dbReference>
<gene>
    <name evidence="2" type="ORF">GXN74_07515</name>
</gene>
<dbReference type="SMART" id="SM00481">
    <property type="entry name" value="POLIIIAc"/>
    <property type="match status" value="1"/>
</dbReference>
<reference evidence="2 3" key="1">
    <citation type="submission" date="2020-01" db="EMBL/GenBank/DDBJ databases">
        <title>Anaeroalcalibacter tamaniensis gen. nov., sp. nov., moderately halophilic strictly anaerobic fermenter bacterium from mud volcano of Taman peninsula.</title>
        <authorList>
            <person name="Frolova A."/>
            <person name="Merkel A.Y."/>
            <person name="Slobodkin A.I."/>
        </authorList>
    </citation>
    <scope>NUCLEOTIDE SEQUENCE [LARGE SCALE GENOMIC DNA]</scope>
    <source>
        <strain evidence="2 3">F-3ap</strain>
    </source>
</reference>
<evidence type="ECO:0000313" key="2">
    <source>
        <dbReference type="EMBL" id="NDL67592.1"/>
    </source>
</evidence>
<dbReference type="GO" id="GO:0035312">
    <property type="term" value="F:5'-3' DNA exonuclease activity"/>
    <property type="evidence" value="ECO:0007669"/>
    <property type="project" value="TreeGrafter"/>
</dbReference>